<name>A0A433DEZ3_9FUNG</name>
<evidence type="ECO:0000313" key="2">
    <source>
        <dbReference type="Proteomes" id="UP000268093"/>
    </source>
</evidence>
<dbReference type="AlphaFoldDB" id="A0A433DEZ3"/>
<keyword evidence="2" id="KW-1185">Reference proteome</keyword>
<organism evidence="1 2">
    <name type="scientific">Jimgerdemannia flammicorona</name>
    <dbReference type="NCBI Taxonomy" id="994334"/>
    <lineage>
        <taxon>Eukaryota</taxon>
        <taxon>Fungi</taxon>
        <taxon>Fungi incertae sedis</taxon>
        <taxon>Mucoromycota</taxon>
        <taxon>Mucoromycotina</taxon>
        <taxon>Endogonomycetes</taxon>
        <taxon>Endogonales</taxon>
        <taxon>Endogonaceae</taxon>
        <taxon>Jimgerdemannia</taxon>
    </lineage>
</organism>
<proteinExistence type="predicted"/>
<dbReference type="EMBL" id="RBNI01002333">
    <property type="protein sequence ID" value="RUP49398.1"/>
    <property type="molecule type" value="Genomic_DNA"/>
</dbReference>
<comment type="caution">
    <text evidence="1">The sequence shown here is derived from an EMBL/GenBank/DDBJ whole genome shotgun (WGS) entry which is preliminary data.</text>
</comment>
<reference evidence="1 2" key="1">
    <citation type="journal article" date="2018" name="New Phytol.">
        <title>Phylogenomics of Endogonaceae and evolution of mycorrhizas within Mucoromycota.</title>
        <authorList>
            <person name="Chang Y."/>
            <person name="Desiro A."/>
            <person name="Na H."/>
            <person name="Sandor L."/>
            <person name="Lipzen A."/>
            <person name="Clum A."/>
            <person name="Barry K."/>
            <person name="Grigoriev I.V."/>
            <person name="Martin F.M."/>
            <person name="Stajich J.E."/>
            <person name="Smith M.E."/>
            <person name="Bonito G."/>
            <person name="Spatafora J.W."/>
        </authorList>
    </citation>
    <scope>NUCLEOTIDE SEQUENCE [LARGE SCALE GENOMIC DNA]</scope>
    <source>
        <strain evidence="1 2">GMNB39</strain>
    </source>
</reference>
<gene>
    <name evidence="1" type="ORF">BC936DRAFT_142608</name>
</gene>
<evidence type="ECO:0000313" key="1">
    <source>
        <dbReference type="EMBL" id="RUP49398.1"/>
    </source>
</evidence>
<dbReference type="Proteomes" id="UP000268093">
    <property type="component" value="Unassembled WGS sequence"/>
</dbReference>
<accession>A0A433DEZ3</accession>
<sequence>MRASLIRRTLHCGGKCMQPGPRHTPTASPHLPVLAYLPARASVPSPAVWMAVLLRRQPMPVVPTALGPSVCMRPQIELEPRPPVHPDDRLLSLRHLPQGAVVQLLRLRNTASPRPRRTGRV</sequence>
<protein>
    <submittedName>
        <fullName evidence="1">Uncharacterized protein</fullName>
    </submittedName>
</protein>